<proteinExistence type="predicted"/>
<sequence length="103" mass="11557">MSALAVFSVTDIAVVLGIANLQGKPHSRLVSAIISDIGISPVEKRGDKRFYDESSIDSVRRWFYHEVGIDFEKPVKVGRRYFNARYLPEDDGLSLTDLEEIVA</sequence>
<evidence type="ECO:0008006" key="3">
    <source>
        <dbReference type="Google" id="ProtNLM"/>
    </source>
</evidence>
<evidence type="ECO:0000313" key="2">
    <source>
        <dbReference type="Proteomes" id="UP000826616"/>
    </source>
</evidence>
<accession>A0ABX8YGG3</accession>
<dbReference type="GeneID" id="97143462"/>
<name>A0ABX8YGG3_ANETH</name>
<keyword evidence="2" id="KW-1185">Reference proteome</keyword>
<dbReference type="EMBL" id="CP080765">
    <property type="protein sequence ID" value="QYY44726.1"/>
    <property type="molecule type" value="Genomic_DNA"/>
</dbReference>
<organism evidence="1 2">
    <name type="scientific">Aneurinibacillus thermoaerophilus</name>
    <dbReference type="NCBI Taxonomy" id="143495"/>
    <lineage>
        <taxon>Bacteria</taxon>
        <taxon>Bacillati</taxon>
        <taxon>Bacillota</taxon>
        <taxon>Bacilli</taxon>
        <taxon>Bacillales</taxon>
        <taxon>Paenibacillaceae</taxon>
        <taxon>Aneurinibacillus group</taxon>
        <taxon>Aneurinibacillus</taxon>
    </lineage>
</organism>
<protein>
    <recommendedName>
        <fullName evidence="3">MerR HTH family regulatory protein</fullName>
    </recommendedName>
</protein>
<keyword evidence="1" id="KW-0614">Plasmid</keyword>
<dbReference type="Proteomes" id="UP000826616">
    <property type="component" value="Plasmid pAT1"/>
</dbReference>
<reference evidence="1 2" key="1">
    <citation type="submission" date="2021-08" db="EMBL/GenBank/DDBJ databases">
        <title>Complete genome sequence of the strain Aneurinibacillus thermoaerophilus CCM 8960.</title>
        <authorList>
            <person name="Musilova J."/>
            <person name="Kourilova X."/>
            <person name="Pernicova I."/>
            <person name="Bezdicek M."/>
            <person name="Lengerova M."/>
            <person name="Obruca S."/>
            <person name="Sedlar K."/>
        </authorList>
    </citation>
    <scope>NUCLEOTIDE SEQUENCE [LARGE SCALE GENOMIC DNA]</scope>
    <source>
        <strain evidence="1 2">CCM 8960</strain>
        <plasmid evidence="1 2">pAT1</plasmid>
    </source>
</reference>
<evidence type="ECO:0000313" key="1">
    <source>
        <dbReference type="EMBL" id="QYY44726.1"/>
    </source>
</evidence>
<dbReference type="RefSeq" id="WP_220561136.1">
    <property type="nucleotide sequence ID" value="NZ_CP080765.1"/>
</dbReference>
<gene>
    <name evidence="1" type="ORF">K3F53_18960</name>
</gene>
<geneLocation type="plasmid" evidence="1 2">
    <name>pAT1</name>
</geneLocation>